<evidence type="ECO:0000256" key="1">
    <source>
        <dbReference type="ARBA" id="ARBA00022701"/>
    </source>
</evidence>
<feature type="region of interest" description="Disordered" evidence="7">
    <location>
        <begin position="37"/>
        <end position="80"/>
    </location>
</feature>
<dbReference type="GO" id="GO:0007052">
    <property type="term" value="P:mitotic spindle organization"/>
    <property type="evidence" value="ECO:0007669"/>
    <property type="project" value="TreeGrafter"/>
</dbReference>
<comment type="similarity">
    <text evidence="5 6">Belongs to the TRAFAC class myosin-kinesin ATPase superfamily. Kinesin family.</text>
</comment>
<dbReference type="Pfam" id="PF00225">
    <property type="entry name" value="Kinesin"/>
    <property type="match status" value="1"/>
</dbReference>
<evidence type="ECO:0000256" key="7">
    <source>
        <dbReference type="SAM" id="MobiDB-lite"/>
    </source>
</evidence>
<dbReference type="GO" id="GO:0005875">
    <property type="term" value="C:microtubule associated complex"/>
    <property type="evidence" value="ECO:0007669"/>
    <property type="project" value="TreeGrafter"/>
</dbReference>
<feature type="domain" description="Kinesin motor" evidence="8">
    <location>
        <begin position="85"/>
        <end position="402"/>
    </location>
</feature>
<dbReference type="GO" id="GO:0008017">
    <property type="term" value="F:microtubule binding"/>
    <property type="evidence" value="ECO:0007669"/>
    <property type="project" value="InterPro"/>
</dbReference>
<dbReference type="GO" id="GO:0005874">
    <property type="term" value="C:microtubule"/>
    <property type="evidence" value="ECO:0007669"/>
    <property type="project" value="UniProtKB-KW"/>
</dbReference>
<dbReference type="GO" id="GO:0007018">
    <property type="term" value="P:microtubule-based movement"/>
    <property type="evidence" value="ECO:0007669"/>
    <property type="project" value="InterPro"/>
</dbReference>
<evidence type="ECO:0000256" key="2">
    <source>
        <dbReference type="ARBA" id="ARBA00022741"/>
    </source>
</evidence>
<dbReference type="InParanoid" id="A0A0D2WNX7"/>
<evidence type="ECO:0000256" key="4">
    <source>
        <dbReference type="ARBA" id="ARBA00023175"/>
    </source>
</evidence>
<dbReference type="Gene3D" id="1.10.150.280">
    <property type="entry name" value="AF1531-like domain"/>
    <property type="match status" value="1"/>
</dbReference>
<dbReference type="Gene3D" id="3.40.850.10">
    <property type="entry name" value="Kinesin motor domain"/>
    <property type="match status" value="1"/>
</dbReference>
<feature type="compositionally biased region" description="Low complexity" evidence="7">
    <location>
        <begin position="54"/>
        <end position="74"/>
    </location>
</feature>
<evidence type="ECO:0000256" key="3">
    <source>
        <dbReference type="ARBA" id="ARBA00022840"/>
    </source>
</evidence>
<dbReference type="GO" id="GO:0051231">
    <property type="term" value="P:spindle elongation"/>
    <property type="evidence" value="ECO:0007669"/>
    <property type="project" value="TreeGrafter"/>
</dbReference>
<dbReference type="InterPro" id="IPR027640">
    <property type="entry name" value="Kinesin-like_fam"/>
</dbReference>
<feature type="binding site" evidence="5">
    <location>
        <begin position="168"/>
        <end position="175"/>
    </location>
    <ligand>
        <name>ATP</name>
        <dbReference type="ChEBI" id="CHEBI:30616"/>
    </ligand>
</feature>
<feature type="region of interest" description="Disordered" evidence="7">
    <location>
        <begin position="605"/>
        <end position="702"/>
    </location>
</feature>
<dbReference type="PANTHER" id="PTHR47969:SF9">
    <property type="entry name" value="KINESIN-LIKE PROTEIN"/>
    <property type="match status" value="1"/>
</dbReference>
<evidence type="ECO:0000256" key="5">
    <source>
        <dbReference type="PROSITE-ProRule" id="PRU00283"/>
    </source>
</evidence>
<feature type="compositionally biased region" description="Polar residues" evidence="7">
    <location>
        <begin position="634"/>
        <end position="644"/>
    </location>
</feature>
<dbReference type="SUPFAM" id="SSF52540">
    <property type="entry name" value="P-loop containing nucleoside triphosphate hydrolases"/>
    <property type="match status" value="1"/>
</dbReference>
<evidence type="ECO:0000313" key="9">
    <source>
        <dbReference type="EMBL" id="KJE92208.1"/>
    </source>
</evidence>
<name>A0A0D2WNX7_CAPO3</name>
<evidence type="ECO:0000256" key="6">
    <source>
        <dbReference type="RuleBase" id="RU000394"/>
    </source>
</evidence>
<dbReference type="SMART" id="SM00129">
    <property type="entry name" value="KISc"/>
    <property type="match status" value="1"/>
</dbReference>
<dbReference type="EMBL" id="KE346363">
    <property type="protein sequence ID" value="KJE92208.1"/>
    <property type="molecule type" value="Genomic_DNA"/>
</dbReference>
<dbReference type="OrthoDB" id="3176171at2759"/>
<keyword evidence="1 6" id="KW-0493">Microtubule</keyword>
<dbReference type="eggNOG" id="KOG0242">
    <property type="taxonomic scope" value="Eukaryota"/>
</dbReference>
<dbReference type="STRING" id="595528.A0A0D2WNX7"/>
<dbReference type="GO" id="GO:0005524">
    <property type="term" value="F:ATP binding"/>
    <property type="evidence" value="ECO:0007669"/>
    <property type="project" value="UniProtKB-UniRule"/>
</dbReference>
<feature type="compositionally biased region" description="Polar residues" evidence="7">
    <location>
        <begin position="613"/>
        <end position="623"/>
    </location>
</feature>
<evidence type="ECO:0000313" key="10">
    <source>
        <dbReference type="Proteomes" id="UP000008743"/>
    </source>
</evidence>
<feature type="compositionally biased region" description="Basic residues" evidence="7">
    <location>
        <begin position="673"/>
        <end position="690"/>
    </location>
</feature>
<organism evidence="9 10">
    <name type="scientific">Capsaspora owczarzaki (strain ATCC 30864)</name>
    <dbReference type="NCBI Taxonomy" id="595528"/>
    <lineage>
        <taxon>Eukaryota</taxon>
        <taxon>Filasterea</taxon>
        <taxon>Capsaspora</taxon>
    </lineage>
</organism>
<feature type="region of interest" description="Disordered" evidence="7">
    <location>
        <begin position="435"/>
        <end position="454"/>
    </location>
</feature>
<dbReference type="InterPro" id="IPR027417">
    <property type="entry name" value="P-loop_NTPase"/>
</dbReference>
<protein>
    <recommendedName>
        <fullName evidence="6">Kinesin-like protein</fullName>
    </recommendedName>
</protein>
<dbReference type="AlphaFoldDB" id="A0A0D2WNX7"/>
<dbReference type="SUPFAM" id="SSF47781">
    <property type="entry name" value="RuvA domain 2-like"/>
    <property type="match status" value="1"/>
</dbReference>
<dbReference type="PANTHER" id="PTHR47969">
    <property type="entry name" value="CHROMOSOME-ASSOCIATED KINESIN KIF4A-RELATED"/>
    <property type="match status" value="1"/>
</dbReference>
<dbReference type="PROSITE" id="PS50067">
    <property type="entry name" value="KINESIN_MOTOR_2"/>
    <property type="match status" value="1"/>
</dbReference>
<sequence length="756" mass="80829">MPLPNKIPVFTGLTATMAVGVQPRSTILTSGLLNGQKAKTETVSNAARLSASRPGTTAGATTAAPTPTNATAQTSNGKSGSVGSAVQVIVRLRPLLPSESKELVCARISNGNTVEMDDHRNGPKSALSFAFDTCLDDAVTQEQVFGHVTPIVDKALHSGMNASIFAYGPTSSGKSFSMMGGSQPEARGIIPRAAQRILDQIATMEHCSVQMAFFEIYMEKIIDLLSGNRNELELREDVHHNIVIAKLQETTVSTYAEFEALFAKALTGRSVGETKLNEASSRSHSVLRFKIIKRVNDKTTEAKLYLIDLAGSEDNRKTDNSGERMKESGAINKSLFVLGKVIDALNKNDARIPYRDSKLTRLLQDSLGGNSAACMLTNIAPCGALYMDTLMCLNYASKSRSIVNKPVVNPPVVDAVPPAAAAALKRPMFAFKRSAENDDTAQQQLRKKTATDDNAVAATTKRAENASAAGRVVKGGSIVAPFGQSASVNGIARPVVGTGLKAPAVLVQERLPAKPQDCSLAAEHVIKARSFHADGNKHGALLHYRKALTLNPNQPDIEIIANALEHELEREDGVASSPVMASAPVTVLLSSIATESPIMQSAVARPSLMPPTAMNSSTGQGASEMSAPSVPETPATSSMDTNDVTAMGEPDEDYEDAGVTIDENDDEAFSPRSRVRSKRGAPSKPSKRGRRSIEGGDDENSAIARLPESEVVHRLNTGDLKVLMQLSGIGKRRAQTIALWRNERSQMFQQVRKLQR</sequence>
<reference evidence="10" key="1">
    <citation type="submission" date="2011-02" db="EMBL/GenBank/DDBJ databases">
        <title>The Genome Sequence of Capsaspora owczarzaki ATCC 30864.</title>
        <authorList>
            <person name="Russ C."/>
            <person name="Cuomo C."/>
            <person name="Burger G."/>
            <person name="Gray M.W."/>
            <person name="Holland P.W.H."/>
            <person name="King N."/>
            <person name="Lang F.B.F."/>
            <person name="Roger A.J."/>
            <person name="Ruiz-Trillo I."/>
            <person name="Young S.K."/>
            <person name="Zeng Q."/>
            <person name="Gargeya S."/>
            <person name="Alvarado L."/>
            <person name="Berlin A."/>
            <person name="Chapman S.B."/>
            <person name="Chen Z."/>
            <person name="Freedman E."/>
            <person name="Gellesch M."/>
            <person name="Goldberg J."/>
            <person name="Griggs A."/>
            <person name="Gujja S."/>
            <person name="Heilman E."/>
            <person name="Heiman D."/>
            <person name="Howarth C."/>
            <person name="Mehta T."/>
            <person name="Neiman D."/>
            <person name="Pearson M."/>
            <person name="Roberts A."/>
            <person name="Saif S."/>
            <person name="Shea T."/>
            <person name="Shenoy N."/>
            <person name="Sisk P."/>
            <person name="Stolte C."/>
            <person name="Sykes S."/>
            <person name="White J."/>
            <person name="Yandava C."/>
            <person name="Haas B."/>
            <person name="Nusbaum C."/>
            <person name="Birren B."/>
        </authorList>
    </citation>
    <scope>NUCLEOTIDE SEQUENCE</scope>
    <source>
        <strain evidence="10">ATCC 30864</strain>
    </source>
</reference>
<dbReference type="InterPro" id="IPR019821">
    <property type="entry name" value="Kinesin_motor_CS"/>
</dbReference>
<dbReference type="CDD" id="cd00106">
    <property type="entry name" value="KISc"/>
    <property type="match status" value="1"/>
</dbReference>
<keyword evidence="2 5" id="KW-0547">Nucleotide-binding</keyword>
<dbReference type="GO" id="GO:0003777">
    <property type="term" value="F:microtubule motor activity"/>
    <property type="evidence" value="ECO:0007669"/>
    <property type="project" value="InterPro"/>
</dbReference>
<dbReference type="InterPro" id="IPR036961">
    <property type="entry name" value="Kinesin_motor_dom_sf"/>
</dbReference>
<dbReference type="InterPro" id="IPR001752">
    <property type="entry name" value="Kinesin_motor_dom"/>
</dbReference>
<dbReference type="PhylomeDB" id="A0A0D2WNX7"/>
<gene>
    <name evidence="9" type="ORF">CAOG_003220</name>
</gene>
<keyword evidence="3 5" id="KW-0067">ATP-binding</keyword>
<dbReference type="PROSITE" id="PS00411">
    <property type="entry name" value="KINESIN_MOTOR_1"/>
    <property type="match status" value="1"/>
</dbReference>
<feature type="compositionally biased region" description="Acidic residues" evidence="7">
    <location>
        <begin position="649"/>
        <end position="668"/>
    </location>
</feature>
<proteinExistence type="inferred from homology"/>
<dbReference type="InterPro" id="IPR010994">
    <property type="entry name" value="RuvA_2-like"/>
</dbReference>
<keyword evidence="4 5" id="KW-0505">Motor protein</keyword>
<dbReference type="Proteomes" id="UP000008743">
    <property type="component" value="Unassembled WGS sequence"/>
</dbReference>
<accession>A0A0D2WNX7</accession>
<evidence type="ECO:0000259" key="8">
    <source>
        <dbReference type="PROSITE" id="PS50067"/>
    </source>
</evidence>
<keyword evidence="10" id="KW-1185">Reference proteome</keyword>
<dbReference type="PRINTS" id="PR00380">
    <property type="entry name" value="KINESINHEAVY"/>
</dbReference>